<comment type="caution">
    <text evidence="1">The sequence shown here is derived from an EMBL/GenBank/DDBJ whole genome shotgun (WGS) entry which is preliminary data.</text>
</comment>
<evidence type="ECO:0000313" key="2">
    <source>
        <dbReference type="Proteomes" id="UP001597045"/>
    </source>
</evidence>
<proteinExistence type="predicted"/>
<dbReference type="EMBL" id="JBHTIS010003712">
    <property type="protein sequence ID" value="MFD1051587.1"/>
    <property type="molecule type" value="Genomic_DNA"/>
</dbReference>
<name>A0ABW3MLL0_9PSEU</name>
<gene>
    <name evidence="1" type="ORF">ACFQ1S_41580</name>
</gene>
<dbReference type="Proteomes" id="UP001597045">
    <property type="component" value="Unassembled WGS sequence"/>
</dbReference>
<reference evidence="2" key="1">
    <citation type="journal article" date="2019" name="Int. J. Syst. Evol. Microbiol.">
        <title>The Global Catalogue of Microorganisms (GCM) 10K type strain sequencing project: providing services to taxonomists for standard genome sequencing and annotation.</title>
        <authorList>
            <consortium name="The Broad Institute Genomics Platform"/>
            <consortium name="The Broad Institute Genome Sequencing Center for Infectious Disease"/>
            <person name="Wu L."/>
            <person name="Ma J."/>
        </authorList>
    </citation>
    <scope>NUCLEOTIDE SEQUENCE [LARGE SCALE GENOMIC DNA]</scope>
    <source>
        <strain evidence="2">JCM 31486</strain>
    </source>
</reference>
<evidence type="ECO:0000313" key="1">
    <source>
        <dbReference type="EMBL" id="MFD1051587.1"/>
    </source>
</evidence>
<sequence length="95" mass="9802">MSGVMVVMVVHVFDKITSVSVGVGGRVLRSITPPAVVPGACGAAIRDRLKGLTVADERVLRLVGAYLGTLAARDLKARCADDIALNAAVVLTRGC</sequence>
<keyword evidence="2" id="KW-1185">Reference proteome</keyword>
<organism evidence="1 2">
    <name type="scientific">Kibdelosporangium lantanae</name>
    <dbReference type="NCBI Taxonomy" id="1497396"/>
    <lineage>
        <taxon>Bacteria</taxon>
        <taxon>Bacillati</taxon>
        <taxon>Actinomycetota</taxon>
        <taxon>Actinomycetes</taxon>
        <taxon>Pseudonocardiales</taxon>
        <taxon>Pseudonocardiaceae</taxon>
        <taxon>Kibdelosporangium</taxon>
    </lineage>
</organism>
<accession>A0ABW3MLL0</accession>
<protein>
    <submittedName>
        <fullName evidence="1">Uncharacterized protein</fullName>
    </submittedName>
</protein>